<comment type="similarity">
    <text evidence="5">Belongs to the purine/pyrimidine phosphoribosyltransferase family. Xpt subfamily.</text>
</comment>
<evidence type="ECO:0000313" key="9">
    <source>
        <dbReference type="Proteomes" id="UP000317863"/>
    </source>
</evidence>
<dbReference type="RefSeq" id="WP_142535022.1">
    <property type="nucleotide sequence ID" value="NZ_SGJB01000001.1"/>
</dbReference>
<dbReference type="InterPro" id="IPR050118">
    <property type="entry name" value="Pur/Pyrimidine_PRTase"/>
</dbReference>
<evidence type="ECO:0000259" key="7">
    <source>
        <dbReference type="Pfam" id="PF00156"/>
    </source>
</evidence>
<reference evidence="8 9" key="1">
    <citation type="submission" date="2019-02" db="EMBL/GenBank/DDBJ databases">
        <title>Peptostreptococcaceae bacterium ZHW00191 nov., a new bacterium isolated from the human gut.</title>
        <authorList>
            <person name="Zhou H.-W."/>
            <person name="Chen X.-J."/>
        </authorList>
    </citation>
    <scope>NUCLEOTIDE SEQUENCE [LARGE SCALE GENOMIC DNA]</scope>
    <source>
        <strain evidence="8 9">ZHW00191</strain>
    </source>
</reference>
<dbReference type="InterPro" id="IPR010079">
    <property type="entry name" value="Xanthine_PRibTrfase"/>
</dbReference>
<feature type="domain" description="Phosphoribosyltransferase" evidence="7">
    <location>
        <begin position="36"/>
        <end position="165"/>
    </location>
</feature>
<comment type="function">
    <text evidence="5">Converts the preformed base xanthine, a product of nucleic acid breakdown, to xanthosine 5'-monophosphate (XMP), so it can be reused for RNA or DNA synthesis.</text>
</comment>
<dbReference type="PANTHER" id="PTHR43864:SF1">
    <property type="entry name" value="XANTHINE PHOSPHORIBOSYLTRANSFERASE"/>
    <property type="match status" value="1"/>
</dbReference>
<dbReference type="EC" id="2.4.2.22" evidence="5 6"/>
<dbReference type="OrthoDB" id="9790678at2"/>
<evidence type="ECO:0000256" key="1">
    <source>
        <dbReference type="ARBA" id="ARBA00022490"/>
    </source>
</evidence>
<keyword evidence="1 5" id="KW-0963">Cytoplasm</keyword>
<gene>
    <name evidence="5" type="primary">xpt</name>
    <name evidence="8" type="ORF">EXD82_00865</name>
</gene>
<dbReference type="SUPFAM" id="SSF53271">
    <property type="entry name" value="PRTase-like"/>
    <property type="match status" value="1"/>
</dbReference>
<dbReference type="EMBL" id="SGJB01000001">
    <property type="protein sequence ID" value="TQQ85797.1"/>
    <property type="molecule type" value="Genomic_DNA"/>
</dbReference>
<dbReference type="CDD" id="cd06223">
    <property type="entry name" value="PRTases_typeI"/>
    <property type="match status" value="1"/>
</dbReference>
<dbReference type="NCBIfam" id="TIGR01744">
    <property type="entry name" value="XPRTase"/>
    <property type="match status" value="1"/>
</dbReference>
<name>A0A544QYG4_9FIRM</name>
<protein>
    <recommendedName>
        <fullName evidence="5 6">Xanthine phosphoribosyltransferase</fullName>
        <shortName evidence="5">XPRTase</shortName>
        <ecNumber evidence="5 6">2.4.2.22</ecNumber>
    </recommendedName>
</protein>
<feature type="binding site" evidence="5">
    <location>
        <position position="27"/>
    </location>
    <ligand>
        <name>xanthine</name>
        <dbReference type="ChEBI" id="CHEBI:17712"/>
    </ligand>
</feature>
<comment type="caution">
    <text evidence="8">The sequence shown here is derived from an EMBL/GenBank/DDBJ whole genome shotgun (WGS) entry which is preliminary data.</text>
</comment>
<dbReference type="HAMAP" id="MF_01184">
    <property type="entry name" value="XPRTase"/>
    <property type="match status" value="1"/>
</dbReference>
<feature type="binding site" evidence="5">
    <location>
        <begin position="130"/>
        <end position="134"/>
    </location>
    <ligand>
        <name>5-phospho-alpha-D-ribose 1-diphosphate</name>
        <dbReference type="ChEBI" id="CHEBI:58017"/>
    </ligand>
</feature>
<evidence type="ECO:0000256" key="2">
    <source>
        <dbReference type="ARBA" id="ARBA00022676"/>
    </source>
</evidence>
<comment type="subunit">
    <text evidence="5">Homodimer.</text>
</comment>
<proteinExistence type="inferred from homology"/>
<keyword evidence="9" id="KW-1185">Reference proteome</keyword>
<feature type="binding site" evidence="5">
    <location>
        <position position="158"/>
    </location>
    <ligand>
        <name>xanthine</name>
        <dbReference type="ChEBI" id="CHEBI:17712"/>
    </ligand>
</feature>
<keyword evidence="2 5" id="KW-0328">Glycosyltransferase</keyword>
<dbReference type="GO" id="GO:0005737">
    <property type="term" value="C:cytoplasm"/>
    <property type="evidence" value="ECO:0007669"/>
    <property type="project" value="UniProtKB-SubCell"/>
</dbReference>
<comment type="subcellular location">
    <subcellularLocation>
        <location evidence="5">Cytoplasm</location>
    </subcellularLocation>
</comment>
<dbReference type="NCBIfam" id="NF006671">
    <property type="entry name" value="PRK09219.1"/>
    <property type="match status" value="1"/>
</dbReference>
<comment type="caution">
    <text evidence="5">Lacks conserved residue(s) required for the propagation of feature annotation.</text>
</comment>
<dbReference type="Proteomes" id="UP000317863">
    <property type="component" value="Unassembled WGS sequence"/>
</dbReference>
<keyword evidence="3 5" id="KW-0808">Transferase</keyword>
<dbReference type="Pfam" id="PF00156">
    <property type="entry name" value="Pribosyltran"/>
    <property type="match status" value="1"/>
</dbReference>
<evidence type="ECO:0000256" key="3">
    <source>
        <dbReference type="ARBA" id="ARBA00022679"/>
    </source>
</evidence>
<comment type="catalytic activity">
    <reaction evidence="5">
        <text>XMP + diphosphate = xanthine + 5-phospho-alpha-D-ribose 1-diphosphate</text>
        <dbReference type="Rhea" id="RHEA:10800"/>
        <dbReference type="ChEBI" id="CHEBI:17712"/>
        <dbReference type="ChEBI" id="CHEBI:33019"/>
        <dbReference type="ChEBI" id="CHEBI:57464"/>
        <dbReference type="ChEBI" id="CHEBI:58017"/>
        <dbReference type="EC" id="2.4.2.22"/>
    </reaction>
</comment>
<evidence type="ECO:0000256" key="5">
    <source>
        <dbReference type="HAMAP-Rule" id="MF_01184"/>
    </source>
</evidence>
<comment type="pathway">
    <text evidence="5">Purine metabolism; XMP biosynthesis via salvage pathway; XMP from xanthine: step 1/1.</text>
</comment>
<dbReference type="GO" id="GO:0046110">
    <property type="term" value="P:xanthine metabolic process"/>
    <property type="evidence" value="ECO:0007669"/>
    <property type="project" value="UniProtKB-UniRule"/>
</dbReference>
<dbReference type="UniPathway" id="UPA00602">
    <property type="reaction ID" value="UER00658"/>
</dbReference>
<accession>A0A544QYG4</accession>
<dbReference type="InterPro" id="IPR029057">
    <property type="entry name" value="PRTase-like"/>
</dbReference>
<dbReference type="GO" id="GO:0006166">
    <property type="term" value="P:purine ribonucleoside salvage"/>
    <property type="evidence" value="ECO:0007669"/>
    <property type="project" value="UniProtKB-KW"/>
</dbReference>
<keyword evidence="4 5" id="KW-0660">Purine salvage</keyword>
<dbReference type="GO" id="GO:0000310">
    <property type="term" value="F:xanthine phosphoribosyltransferase activity"/>
    <property type="evidence" value="ECO:0007669"/>
    <property type="project" value="UniProtKB-UniRule"/>
</dbReference>
<dbReference type="AlphaFoldDB" id="A0A544QYG4"/>
<sequence>MELLKKKILDEGAAKGSDIIQVGSFLNHQLDIDLLNEIGKEFAERFKDVGKIDKILTIESSGIAIASIASQYFGNVPVVFAKKVMSSNMDTDVYETTVYSYTKGIEYSVRVNKKYINKGEKVIVIDDFLAKGGAVMGLKDIVDQAEAELMGVGIVIAKAYQEGKPILEANNIRVETLVSVEAINDGVITFSE</sequence>
<evidence type="ECO:0000256" key="6">
    <source>
        <dbReference type="NCBIfam" id="TIGR01744"/>
    </source>
</evidence>
<organism evidence="8 9">
    <name type="scientific">Peptacetobacter hominis</name>
    <dbReference type="NCBI Taxonomy" id="2743610"/>
    <lineage>
        <taxon>Bacteria</taxon>
        <taxon>Bacillati</taxon>
        <taxon>Bacillota</taxon>
        <taxon>Clostridia</taxon>
        <taxon>Peptostreptococcales</taxon>
        <taxon>Peptostreptococcaceae</taxon>
        <taxon>Peptacetobacter</taxon>
    </lineage>
</organism>
<dbReference type="InterPro" id="IPR000836">
    <property type="entry name" value="PRTase_dom"/>
</dbReference>
<evidence type="ECO:0000256" key="4">
    <source>
        <dbReference type="ARBA" id="ARBA00022726"/>
    </source>
</evidence>
<dbReference type="PANTHER" id="PTHR43864">
    <property type="entry name" value="HYPOXANTHINE/GUANINE PHOSPHORIBOSYLTRANSFERASE"/>
    <property type="match status" value="1"/>
</dbReference>
<evidence type="ECO:0000313" key="8">
    <source>
        <dbReference type="EMBL" id="TQQ85797.1"/>
    </source>
</evidence>
<dbReference type="Gene3D" id="3.40.50.2020">
    <property type="match status" value="1"/>
</dbReference>
<dbReference type="GO" id="GO:0032265">
    <property type="term" value="P:XMP salvage"/>
    <property type="evidence" value="ECO:0007669"/>
    <property type="project" value="UniProtKB-UniRule"/>
</dbReference>